<evidence type="ECO:0000256" key="1">
    <source>
        <dbReference type="SAM" id="MobiDB-lite"/>
    </source>
</evidence>
<dbReference type="InterPro" id="IPR027372">
    <property type="entry name" value="Phytase-like_dom"/>
</dbReference>
<sequence length="403" mass="43076">MKRFLAAGVAVIAATLAVPDAHAAPAAKIIADVELPAPALGDFQPVADDRGVKLGGVGSGLFPANHSGAFWMVTDRGPNGELGDKRTFPVADFAPAIVRVEIKKGKAVIARSITIKQSDGTPVSGLPNKEGHEKPYGWDGQDVLPYDPNGVDTEDIVRDRSGNFWVVEEYGPSLLKIAGDGRVLARYVPKGMGLRGAGYPVVETLPEILLKRQDNRGFEGLAIDGDRLYLAVQSPLANPDTKTGKSSRTGRLLVVDLRTGKPAAEHVYRFEDAASFEAEQKDLKISGLVALGKDRLLVEERTDAVARLYVVDLRKATDVLGKDLPLETGTQGVTPVTKRLAVDLEAIPGVPDKIEGVALLDARTLVIANDNDFGVGEFGQDGRLKDSGTRSRILTIRLAESLH</sequence>
<organism evidence="4 5">
    <name type="scientific">Nonomuraea soli</name>
    <dbReference type="NCBI Taxonomy" id="1032476"/>
    <lineage>
        <taxon>Bacteria</taxon>
        <taxon>Bacillati</taxon>
        <taxon>Actinomycetota</taxon>
        <taxon>Actinomycetes</taxon>
        <taxon>Streptosporangiales</taxon>
        <taxon>Streptosporangiaceae</taxon>
        <taxon>Nonomuraea</taxon>
    </lineage>
</organism>
<feature type="signal peptide" evidence="2">
    <location>
        <begin position="1"/>
        <end position="23"/>
    </location>
</feature>
<evidence type="ECO:0000256" key="2">
    <source>
        <dbReference type="SAM" id="SignalP"/>
    </source>
</evidence>
<dbReference type="EMBL" id="JACDUR010000001">
    <property type="protein sequence ID" value="MBA2889346.1"/>
    <property type="molecule type" value="Genomic_DNA"/>
</dbReference>
<proteinExistence type="predicted"/>
<evidence type="ECO:0000313" key="5">
    <source>
        <dbReference type="Proteomes" id="UP000530928"/>
    </source>
</evidence>
<name>A0A7W0HNB1_9ACTN</name>
<feature type="region of interest" description="Disordered" evidence="1">
    <location>
        <begin position="120"/>
        <end position="143"/>
    </location>
</feature>
<dbReference type="PANTHER" id="PTHR37957:SF1">
    <property type="entry name" value="PHYTASE-LIKE DOMAIN-CONTAINING PROTEIN"/>
    <property type="match status" value="1"/>
</dbReference>
<dbReference type="AlphaFoldDB" id="A0A7W0HNB1"/>
<keyword evidence="5" id="KW-1185">Reference proteome</keyword>
<evidence type="ECO:0000259" key="3">
    <source>
        <dbReference type="Pfam" id="PF13449"/>
    </source>
</evidence>
<accession>A0A7W0HNB1</accession>
<feature type="domain" description="Phytase-like" evidence="3">
    <location>
        <begin position="54"/>
        <end position="373"/>
    </location>
</feature>
<keyword evidence="2" id="KW-0732">Signal</keyword>
<dbReference type="SUPFAM" id="SSF63825">
    <property type="entry name" value="YWTD domain"/>
    <property type="match status" value="1"/>
</dbReference>
<feature type="chain" id="PRO_5030926576" description="Phytase-like domain-containing protein" evidence="2">
    <location>
        <begin position="24"/>
        <end position="403"/>
    </location>
</feature>
<dbReference type="Pfam" id="PF13449">
    <property type="entry name" value="Phytase-like"/>
    <property type="match status" value="1"/>
</dbReference>
<reference evidence="4 5" key="1">
    <citation type="submission" date="2020-07" db="EMBL/GenBank/DDBJ databases">
        <title>Genomic Encyclopedia of Type Strains, Phase IV (KMG-IV): sequencing the most valuable type-strain genomes for metagenomic binning, comparative biology and taxonomic classification.</title>
        <authorList>
            <person name="Goeker M."/>
        </authorList>
    </citation>
    <scope>NUCLEOTIDE SEQUENCE [LARGE SCALE GENOMIC DNA]</scope>
    <source>
        <strain evidence="4 5">DSM 45533</strain>
    </source>
</reference>
<protein>
    <recommendedName>
        <fullName evidence="3">Phytase-like domain-containing protein</fullName>
    </recommendedName>
</protein>
<dbReference type="Proteomes" id="UP000530928">
    <property type="component" value="Unassembled WGS sequence"/>
</dbReference>
<evidence type="ECO:0000313" key="4">
    <source>
        <dbReference type="EMBL" id="MBA2889346.1"/>
    </source>
</evidence>
<gene>
    <name evidence="4" type="ORF">HNR30_000681</name>
</gene>
<dbReference type="PANTHER" id="PTHR37957">
    <property type="entry name" value="BLR7070 PROTEIN"/>
    <property type="match status" value="1"/>
</dbReference>
<comment type="caution">
    <text evidence="4">The sequence shown here is derived from an EMBL/GenBank/DDBJ whole genome shotgun (WGS) entry which is preliminary data.</text>
</comment>
<dbReference type="RefSeq" id="WP_181608145.1">
    <property type="nucleotide sequence ID" value="NZ_BAABAM010000001.1"/>
</dbReference>